<dbReference type="EnsemblProtists" id="EKX45004">
    <property type="protein sequence ID" value="EKX45004"/>
    <property type="gene ID" value="GUITHDRAFT_152821"/>
</dbReference>
<evidence type="ECO:0000313" key="3">
    <source>
        <dbReference type="Proteomes" id="UP000011087"/>
    </source>
</evidence>
<dbReference type="Proteomes" id="UP000011087">
    <property type="component" value="Unassembled WGS sequence"/>
</dbReference>
<dbReference type="RefSeq" id="XP_005831984.1">
    <property type="nucleotide sequence ID" value="XM_005831927.1"/>
</dbReference>
<keyword evidence="3" id="KW-1185">Reference proteome</keyword>
<protein>
    <submittedName>
        <fullName evidence="1 2">Uncharacterized protein</fullName>
    </submittedName>
</protein>
<organism evidence="1">
    <name type="scientific">Guillardia theta (strain CCMP2712)</name>
    <name type="common">Cryptophyte</name>
    <dbReference type="NCBI Taxonomy" id="905079"/>
    <lineage>
        <taxon>Eukaryota</taxon>
        <taxon>Cryptophyceae</taxon>
        <taxon>Pyrenomonadales</taxon>
        <taxon>Geminigeraceae</taxon>
        <taxon>Guillardia</taxon>
    </lineage>
</organism>
<dbReference type="KEGG" id="gtt:GUITHDRAFT_152821"/>
<reference evidence="2" key="3">
    <citation type="submission" date="2015-06" db="UniProtKB">
        <authorList>
            <consortium name="EnsemblProtists"/>
        </authorList>
    </citation>
    <scope>IDENTIFICATION</scope>
</reference>
<reference evidence="3" key="2">
    <citation type="submission" date="2012-11" db="EMBL/GenBank/DDBJ databases">
        <authorList>
            <person name="Kuo A."/>
            <person name="Curtis B.A."/>
            <person name="Tanifuji G."/>
            <person name="Burki F."/>
            <person name="Gruber A."/>
            <person name="Irimia M."/>
            <person name="Maruyama S."/>
            <person name="Arias M.C."/>
            <person name="Ball S.G."/>
            <person name="Gile G.H."/>
            <person name="Hirakawa Y."/>
            <person name="Hopkins J.F."/>
            <person name="Rensing S.A."/>
            <person name="Schmutz J."/>
            <person name="Symeonidi A."/>
            <person name="Elias M."/>
            <person name="Eveleigh R.J."/>
            <person name="Herman E.K."/>
            <person name="Klute M.J."/>
            <person name="Nakayama T."/>
            <person name="Obornik M."/>
            <person name="Reyes-Prieto A."/>
            <person name="Armbrust E.V."/>
            <person name="Aves S.J."/>
            <person name="Beiko R.G."/>
            <person name="Coutinho P."/>
            <person name="Dacks J.B."/>
            <person name="Durnford D.G."/>
            <person name="Fast N.M."/>
            <person name="Green B.R."/>
            <person name="Grisdale C."/>
            <person name="Hempe F."/>
            <person name="Henrissat B."/>
            <person name="Hoppner M.P."/>
            <person name="Ishida K.-I."/>
            <person name="Kim E."/>
            <person name="Koreny L."/>
            <person name="Kroth P.G."/>
            <person name="Liu Y."/>
            <person name="Malik S.-B."/>
            <person name="Maier U.G."/>
            <person name="McRose D."/>
            <person name="Mock T."/>
            <person name="Neilson J.A."/>
            <person name="Onodera N.T."/>
            <person name="Poole A.M."/>
            <person name="Pritham E.J."/>
            <person name="Richards T.A."/>
            <person name="Rocap G."/>
            <person name="Roy S.W."/>
            <person name="Sarai C."/>
            <person name="Schaack S."/>
            <person name="Shirato S."/>
            <person name="Slamovits C.H."/>
            <person name="Spencer D.F."/>
            <person name="Suzuki S."/>
            <person name="Worden A.Z."/>
            <person name="Zauner S."/>
            <person name="Barry K."/>
            <person name="Bell C."/>
            <person name="Bharti A.K."/>
            <person name="Crow J.A."/>
            <person name="Grimwood J."/>
            <person name="Kramer R."/>
            <person name="Lindquist E."/>
            <person name="Lucas S."/>
            <person name="Salamov A."/>
            <person name="McFadden G.I."/>
            <person name="Lane C.E."/>
            <person name="Keeling P.J."/>
            <person name="Gray M.W."/>
            <person name="Grigoriev I.V."/>
            <person name="Archibald J.M."/>
        </authorList>
    </citation>
    <scope>NUCLEOTIDE SEQUENCE</scope>
    <source>
        <strain evidence="3">CCMP2712</strain>
    </source>
</reference>
<dbReference type="AlphaFoldDB" id="L1JA77"/>
<sequence length="76" mass="8528">MVDAELSHELDRLALVKHFSLRVFKDAQRLNSRSIRLPPGTLLVAVCQTGISVLRQSENKDGTFPSEKTSSFLLRC</sequence>
<accession>L1JA77</accession>
<name>L1JA77_GUITC</name>
<dbReference type="EMBL" id="JH993001">
    <property type="protein sequence ID" value="EKX45004.1"/>
    <property type="molecule type" value="Genomic_DNA"/>
</dbReference>
<evidence type="ECO:0000313" key="2">
    <source>
        <dbReference type="EnsemblProtists" id="EKX45004"/>
    </source>
</evidence>
<proteinExistence type="predicted"/>
<reference evidence="1 3" key="1">
    <citation type="journal article" date="2012" name="Nature">
        <title>Algal genomes reveal evolutionary mosaicism and the fate of nucleomorphs.</title>
        <authorList>
            <consortium name="DOE Joint Genome Institute"/>
            <person name="Curtis B.A."/>
            <person name="Tanifuji G."/>
            <person name="Burki F."/>
            <person name="Gruber A."/>
            <person name="Irimia M."/>
            <person name="Maruyama S."/>
            <person name="Arias M.C."/>
            <person name="Ball S.G."/>
            <person name="Gile G.H."/>
            <person name="Hirakawa Y."/>
            <person name="Hopkins J.F."/>
            <person name="Kuo A."/>
            <person name="Rensing S.A."/>
            <person name="Schmutz J."/>
            <person name="Symeonidi A."/>
            <person name="Elias M."/>
            <person name="Eveleigh R.J."/>
            <person name="Herman E.K."/>
            <person name="Klute M.J."/>
            <person name="Nakayama T."/>
            <person name="Obornik M."/>
            <person name="Reyes-Prieto A."/>
            <person name="Armbrust E.V."/>
            <person name="Aves S.J."/>
            <person name="Beiko R.G."/>
            <person name="Coutinho P."/>
            <person name="Dacks J.B."/>
            <person name="Durnford D.G."/>
            <person name="Fast N.M."/>
            <person name="Green B.R."/>
            <person name="Grisdale C.J."/>
            <person name="Hempel F."/>
            <person name="Henrissat B."/>
            <person name="Hoppner M.P."/>
            <person name="Ishida K."/>
            <person name="Kim E."/>
            <person name="Koreny L."/>
            <person name="Kroth P.G."/>
            <person name="Liu Y."/>
            <person name="Malik S.B."/>
            <person name="Maier U.G."/>
            <person name="McRose D."/>
            <person name="Mock T."/>
            <person name="Neilson J.A."/>
            <person name="Onodera N.T."/>
            <person name="Poole A.M."/>
            <person name="Pritham E.J."/>
            <person name="Richards T.A."/>
            <person name="Rocap G."/>
            <person name="Roy S.W."/>
            <person name="Sarai C."/>
            <person name="Schaack S."/>
            <person name="Shirato S."/>
            <person name="Slamovits C.H."/>
            <person name="Spencer D.F."/>
            <person name="Suzuki S."/>
            <person name="Worden A.Z."/>
            <person name="Zauner S."/>
            <person name="Barry K."/>
            <person name="Bell C."/>
            <person name="Bharti A.K."/>
            <person name="Crow J.A."/>
            <person name="Grimwood J."/>
            <person name="Kramer R."/>
            <person name="Lindquist E."/>
            <person name="Lucas S."/>
            <person name="Salamov A."/>
            <person name="McFadden G.I."/>
            <person name="Lane C.E."/>
            <person name="Keeling P.J."/>
            <person name="Gray M.W."/>
            <person name="Grigoriev I.V."/>
            <person name="Archibald J.M."/>
        </authorList>
    </citation>
    <scope>NUCLEOTIDE SEQUENCE</scope>
    <source>
        <strain evidence="1 3">CCMP2712</strain>
    </source>
</reference>
<dbReference type="HOGENOM" id="CLU_2659780_0_0_1"/>
<evidence type="ECO:0000313" key="1">
    <source>
        <dbReference type="EMBL" id="EKX45004.1"/>
    </source>
</evidence>
<gene>
    <name evidence="1" type="ORF">GUITHDRAFT_152821</name>
</gene>
<dbReference type="PaxDb" id="55529-EKX45004"/>
<dbReference type="GeneID" id="17301693"/>